<evidence type="ECO:0000313" key="1">
    <source>
        <dbReference type="EMBL" id="KAF5206529.1"/>
    </source>
</evidence>
<dbReference type="AlphaFoldDB" id="A0A7J6XA90"/>
<evidence type="ECO:0000313" key="2">
    <source>
        <dbReference type="Proteomes" id="UP000554482"/>
    </source>
</evidence>
<dbReference type="Proteomes" id="UP000554482">
    <property type="component" value="Unassembled WGS sequence"/>
</dbReference>
<sequence length="144" mass="16480">MGNMLGAKKFKLAEEKHGLLIMERRNVESSFAFKSLKRVKPTENRGRKVVRFHEVVNHEVVVDKESDQSLRNVRGVVKFKIAVTKEELVQILNCKKGSRYSSVEELLEEMKVKSRKISHVRTDDGGSYGCQKLKVALKNIAEDH</sequence>
<dbReference type="EMBL" id="JABWDY010002579">
    <property type="protein sequence ID" value="KAF5206529.1"/>
    <property type="molecule type" value="Genomic_DNA"/>
</dbReference>
<name>A0A7J6XA90_THATH</name>
<dbReference type="OrthoDB" id="1304043at2759"/>
<organism evidence="1 2">
    <name type="scientific">Thalictrum thalictroides</name>
    <name type="common">Rue-anemone</name>
    <name type="synonym">Anemone thalictroides</name>
    <dbReference type="NCBI Taxonomy" id="46969"/>
    <lineage>
        <taxon>Eukaryota</taxon>
        <taxon>Viridiplantae</taxon>
        <taxon>Streptophyta</taxon>
        <taxon>Embryophyta</taxon>
        <taxon>Tracheophyta</taxon>
        <taxon>Spermatophyta</taxon>
        <taxon>Magnoliopsida</taxon>
        <taxon>Ranunculales</taxon>
        <taxon>Ranunculaceae</taxon>
        <taxon>Thalictroideae</taxon>
        <taxon>Thalictrum</taxon>
    </lineage>
</organism>
<protein>
    <submittedName>
        <fullName evidence="1">Uncharacterized protein</fullName>
    </submittedName>
</protein>
<keyword evidence="2" id="KW-1185">Reference proteome</keyword>
<comment type="caution">
    <text evidence="1">The sequence shown here is derived from an EMBL/GenBank/DDBJ whole genome shotgun (WGS) entry which is preliminary data.</text>
</comment>
<proteinExistence type="predicted"/>
<gene>
    <name evidence="1" type="ORF">FRX31_003881</name>
</gene>
<accession>A0A7J6XA90</accession>
<reference evidence="1 2" key="1">
    <citation type="submission" date="2020-06" db="EMBL/GenBank/DDBJ databases">
        <title>Transcriptomic and genomic resources for Thalictrum thalictroides and T. hernandezii: Facilitating candidate gene discovery in an emerging model plant lineage.</title>
        <authorList>
            <person name="Arias T."/>
            <person name="Riano-Pachon D.M."/>
            <person name="Di Stilio V.S."/>
        </authorList>
    </citation>
    <scope>NUCLEOTIDE SEQUENCE [LARGE SCALE GENOMIC DNA]</scope>
    <source>
        <strain evidence="2">cv. WT478/WT964</strain>
        <tissue evidence="1">Leaves</tissue>
    </source>
</reference>